<feature type="domain" description="LysM" evidence="3">
    <location>
        <begin position="168"/>
        <end position="225"/>
    </location>
</feature>
<feature type="region of interest" description="Disordered" evidence="1">
    <location>
        <begin position="665"/>
        <end position="735"/>
    </location>
</feature>
<dbReference type="InterPro" id="IPR018392">
    <property type="entry name" value="LysM"/>
</dbReference>
<feature type="region of interest" description="Disordered" evidence="1">
    <location>
        <begin position="750"/>
        <end position="798"/>
    </location>
</feature>
<dbReference type="PANTHER" id="PTHR34700:SF4">
    <property type="entry name" value="PHAGE-LIKE ELEMENT PBSX PROTEIN XKDP"/>
    <property type="match status" value="1"/>
</dbReference>
<feature type="compositionally biased region" description="Basic residues" evidence="1">
    <location>
        <begin position="789"/>
        <end position="798"/>
    </location>
</feature>
<dbReference type="STRING" id="709881.SAMN04489832_0201"/>
<feature type="region of interest" description="Disordered" evidence="1">
    <location>
        <begin position="388"/>
        <end position="456"/>
    </location>
</feature>
<keyword evidence="2" id="KW-0472">Membrane</keyword>
<feature type="compositionally biased region" description="Low complexity" evidence="1">
    <location>
        <begin position="686"/>
        <end position="707"/>
    </location>
</feature>
<evidence type="ECO:0000256" key="2">
    <source>
        <dbReference type="SAM" id="Phobius"/>
    </source>
</evidence>
<feature type="region of interest" description="Disordered" evidence="1">
    <location>
        <begin position="621"/>
        <end position="641"/>
    </location>
</feature>
<feature type="compositionally biased region" description="Basic and acidic residues" evidence="1">
    <location>
        <begin position="717"/>
        <end position="726"/>
    </location>
</feature>
<evidence type="ECO:0000256" key="1">
    <source>
        <dbReference type="SAM" id="MobiDB-lite"/>
    </source>
</evidence>
<keyword evidence="5" id="KW-1185">Reference proteome</keyword>
<feature type="transmembrane region" description="Helical" evidence="2">
    <location>
        <begin position="54"/>
        <end position="79"/>
    </location>
</feature>
<dbReference type="Gene3D" id="3.10.350.10">
    <property type="entry name" value="LysM domain"/>
    <property type="match status" value="1"/>
</dbReference>
<dbReference type="Pfam" id="PF01476">
    <property type="entry name" value="LysM"/>
    <property type="match status" value="1"/>
</dbReference>
<feature type="compositionally biased region" description="Pro residues" evidence="1">
    <location>
        <begin position="237"/>
        <end position="246"/>
    </location>
</feature>
<evidence type="ECO:0000313" key="5">
    <source>
        <dbReference type="Proteomes" id="UP000185124"/>
    </source>
</evidence>
<dbReference type="InterPro" id="IPR052196">
    <property type="entry name" value="Bact_Kbp"/>
</dbReference>
<evidence type="ECO:0000313" key="4">
    <source>
        <dbReference type="EMBL" id="SIM48347.1"/>
    </source>
</evidence>
<proteinExistence type="predicted"/>
<protein>
    <submittedName>
        <fullName evidence="4">LysM domain-containing protein</fullName>
    </submittedName>
</protein>
<dbReference type="AlphaFoldDB" id="A0A1N5TJF4"/>
<dbReference type="CDD" id="cd00118">
    <property type="entry name" value="LysM"/>
    <property type="match status" value="1"/>
</dbReference>
<keyword evidence="2" id="KW-1133">Transmembrane helix</keyword>
<feature type="region of interest" description="Disordered" evidence="1">
    <location>
        <begin position="227"/>
        <end position="317"/>
    </location>
</feature>
<evidence type="ECO:0000259" key="3">
    <source>
        <dbReference type="PROSITE" id="PS51782"/>
    </source>
</evidence>
<gene>
    <name evidence="4" type="ORF">SAMN04489832_0201</name>
</gene>
<feature type="compositionally biased region" description="Pro residues" evidence="1">
    <location>
        <begin position="670"/>
        <end position="683"/>
    </location>
</feature>
<dbReference type="EMBL" id="FSQT01000001">
    <property type="protein sequence ID" value="SIM48347.1"/>
    <property type="molecule type" value="Genomic_DNA"/>
</dbReference>
<dbReference type="Proteomes" id="UP000185124">
    <property type="component" value="Unassembled WGS sequence"/>
</dbReference>
<keyword evidence="2" id="KW-0812">Transmembrane</keyword>
<reference evidence="5" key="1">
    <citation type="submission" date="2016-12" db="EMBL/GenBank/DDBJ databases">
        <authorList>
            <person name="Varghese N."/>
            <person name="Submissions S."/>
        </authorList>
    </citation>
    <scope>NUCLEOTIDE SEQUENCE [LARGE SCALE GENOMIC DNA]</scope>
    <source>
        <strain evidence="5">DSM 45599</strain>
    </source>
</reference>
<feature type="compositionally biased region" description="Low complexity" evidence="1">
    <location>
        <begin position="264"/>
        <end position="302"/>
    </location>
</feature>
<accession>A0A1N5TJF4</accession>
<dbReference type="PANTHER" id="PTHR34700">
    <property type="entry name" value="POTASSIUM BINDING PROTEIN KBP"/>
    <property type="match status" value="1"/>
</dbReference>
<dbReference type="SMART" id="SM00257">
    <property type="entry name" value="LysM"/>
    <property type="match status" value="1"/>
</dbReference>
<dbReference type="PROSITE" id="PS51782">
    <property type="entry name" value="LYSM"/>
    <property type="match status" value="1"/>
</dbReference>
<dbReference type="InterPro" id="IPR036779">
    <property type="entry name" value="LysM_dom_sf"/>
</dbReference>
<sequence length="798" mass="82108">MRTRAGSIATTMASVLLVAAVPAALLHLGGWPTPDVPPTGAMRDWVRQPLTAGFLAGLAQSAAWLIWALLVTAVGARAYTRVTRTLRWPPTLHLPGPLQGLTAAMLGATAVSASTGAIPAHAAAPANADMTNSPDAVHLTPPQASHTLPSHATASGTKLTRVATGQGDIYIVKRGDTLSEIAERCLGDARRWPDIFALNRGARFPAVGGTLRNPNLIYPGWTLNLPAHTSPHGPPRDAGPPKPPTDQPDAEASQPSLNRPTPAPGSSAPAPVTPNTPASTTTAAPPSGGAPEPAPTATGSAANADAGDVPTHDRDARGVSLPSGSWVDIGLALAIAGAVALVWAHRQRRYIPRPPTATTRTTDDPDLAPMPPVISQIRRGLRRLTAGHANAPTSDAPHTITEAGVDMHPDDLTVGSGAATENEGNGTHPDTRPGADEPNQADARRETTASGDVPPVVPSLAKPLSALWPPAGLGLTGPGAHAAARGFLTAALAAGGLHDPDARTEVVMPSPTAATPLGPAAVNLPRTPRLTITTGLDEALQILEAQTMHRARLLDRHEVNTVAELRHTEPYEEPQPPIMLLADASTRHERARVAALLAQGQRLDIHGVLLGPWSDGNTVMVADDGVTTPADGESQRPGRHPADVGRLAILTAAETADLLATLAESHTGQPQPPPPTEPAPPPLRGATPTFAAAAATPTDTPVVAPADADADAEQDVEAGHDRRGDTYKTQSQAGAVGVTDVSVPVELSAAASQGCDARPTDDATATVNHRRAAVGGRSPAQGTAASTPSRRRSREGWR</sequence>
<organism evidence="4 5">
    <name type="scientific">Micromonospora cremea</name>
    <dbReference type="NCBI Taxonomy" id="709881"/>
    <lineage>
        <taxon>Bacteria</taxon>
        <taxon>Bacillati</taxon>
        <taxon>Actinomycetota</taxon>
        <taxon>Actinomycetes</taxon>
        <taxon>Micromonosporales</taxon>
        <taxon>Micromonosporaceae</taxon>
        <taxon>Micromonospora</taxon>
    </lineage>
</organism>
<name>A0A1N5TJF4_9ACTN</name>
<feature type="transmembrane region" description="Helical" evidence="2">
    <location>
        <begin position="326"/>
        <end position="344"/>
    </location>
</feature>